<feature type="compositionally biased region" description="Low complexity" evidence="1">
    <location>
        <begin position="459"/>
        <end position="478"/>
    </location>
</feature>
<reference evidence="3" key="1">
    <citation type="journal article" date="2006" name="PLoS Biol.">
        <title>Macronuclear genome sequence of the ciliate Tetrahymena thermophila, a model eukaryote.</title>
        <authorList>
            <person name="Eisen J.A."/>
            <person name="Coyne R.S."/>
            <person name="Wu M."/>
            <person name="Wu D."/>
            <person name="Thiagarajan M."/>
            <person name="Wortman J.R."/>
            <person name="Badger J.H."/>
            <person name="Ren Q."/>
            <person name="Amedeo P."/>
            <person name="Jones K.M."/>
            <person name="Tallon L.J."/>
            <person name="Delcher A.L."/>
            <person name="Salzberg S.L."/>
            <person name="Silva J.C."/>
            <person name="Haas B.J."/>
            <person name="Majoros W.H."/>
            <person name="Farzad M."/>
            <person name="Carlton J.M."/>
            <person name="Smith R.K. Jr."/>
            <person name="Garg J."/>
            <person name="Pearlman R.E."/>
            <person name="Karrer K.M."/>
            <person name="Sun L."/>
            <person name="Manning G."/>
            <person name="Elde N.C."/>
            <person name="Turkewitz A.P."/>
            <person name="Asai D.J."/>
            <person name="Wilkes D.E."/>
            <person name="Wang Y."/>
            <person name="Cai H."/>
            <person name="Collins K."/>
            <person name="Stewart B.A."/>
            <person name="Lee S.R."/>
            <person name="Wilamowska K."/>
            <person name="Weinberg Z."/>
            <person name="Ruzzo W.L."/>
            <person name="Wloga D."/>
            <person name="Gaertig J."/>
            <person name="Frankel J."/>
            <person name="Tsao C.-C."/>
            <person name="Gorovsky M.A."/>
            <person name="Keeling P.J."/>
            <person name="Waller R.F."/>
            <person name="Patron N.J."/>
            <person name="Cherry J.M."/>
            <person name="Stover N.A."/>
            <person name="Krieger C.J."/>
            <person name="del Toro C."/>
            <person name="Ryder H.F."/>
            <person name="Williamson S.C."/>
            <person name="Barbeau R.A."/>
            <person name="Hamilton E.P."/>
            <person name="Orias E."/>
        </authorList>
    </citation>
    <scope>NUCLEOTIDE SEQUENCE [LARGE SCALE GENOMIC DNA]</scope>
    <source>
        <strain evidence="3">SB210</strain>
    </source>
</reference>
<proteinExistence type="predicted"/>
<feature type="region of interest" description="Disordered" evidence="1">
    <location>
        <begin position="448"/>
        <end position="547"/>
    </location>
</feature>
<dbReference type="InParanoid" id="I7MB51"/>
<evidence type="ECO:0000256" key="1">
    <source>
        <dbReference type="SAM" id="MobiDB-lite"/>
    </source>
</evidence>
<feature type="region of interest" description="Disordered" evidence="1">
    <location>
        <begin position="1"/>
        <end position="22"/>
    </location>
</feature>
<feature type="compositionally biased region" description="Low complexity" evidence="1">
    <location>
        <begin position="501"/>
        <end position="514"/>
    </location>
</feature>
<dbReference type="HOGENOM" id="CLU_417706_0_0_1"/>
<evidence type="ECO:0000313" key="2">
    <source>
        <dbReference type="EMBL" id="EAS07664.1"/>
    </source>
</evidence>
<name>I7MB51_TETTS</name>
<feature type="region of interest" description="Disordered" evidence="1">
    <location>
        <begin position="635"/>
        <end position="657"/>
    </location>
</feature>
<dbReference type="Proteomes" id="UP000009168">
    <property type="component" value="Unassembled WGS sequence"/>
</dbReference>
<dbReference type="RefSeq" id="XP_001027906.1">
    <property type="nucleotide sequence ID" value="XM_001027906.3"/>
</dbReference>
<feature type="compositionally biased region" description="Polar residues" evidence="1">
    <location>
        <begin position="515"/>
        <end position="539"/>
    </location>
</feature>
<accession>I7MB51</accession>
<dbReference type="KEGG" id="tet:TTHERM_00497170"/>
<evidence type="ECO:0000313" key="3">
    <source>
        <dbReference type="Proteomes" id="UP000009168"/>
    </source>
</evidence>
<feature type="region of interest" description="Disordered" evidence="1">
    <location>
        <begin position="174"/>
        <end position="200"/>
    </location>
</feature>
<dbReference type="AlphaFoldDB" id="I7MB51"/>
<dbReference type="GeneID" id="7838400"/>
<sequence length="657" mass="75882">MGQLCFREEQEPRAASKNMNRMSSASKLIDQAPSKQVAYRFTNDNFENINNEKKYFYSMFFYNKIQKKILKLSHVSKKKSNELSFQHIQRLIASLQQYIQYLQTIQEKFQLYDQVYEESEKGYLESEAYSLSFDDSLRNLTFPQNTNPNGNGSILGQQVKRLTLAKTISQTNQVQEESLETENNENIDNNQSTQSTNNYNQIIPKFNPQEASEHLQQQRMSALKAAQDHHQDYQVEEHEKIIIKDTNSCSSVLLYEIDSEAERACSNQSNNMHNQNKESDHFSLLETNEKHLQTIYEEQTKDNNFFSSNVFTNNSQIFFGDSNILSQISINDLQNALPNYEVSEIFGRISERLEQPILIVEMHKISQESKVRVSSYRIQLEVLFEEGGKKQKQSFFTQNLIQSAPSSENCNLADININEIFEFMSEIHLSNQSYTKFRITVYYTPIKKESPSRKESEENSPQLKQKSKKQNLSVQSSKEQTQLSDSSKNHVGYGDDKQGISSASSSSSGSSNNNQKNLTTAIQQDNQTQNDDPKFNSSEKMLDSKQSEEIKLSSQVIDLKDYMDQDIQYLNLKFTNKSIKQKLNSNPIKLTLQMRFQFVYDQRSLVNNLMNNLCSQKIILEEIIVNIANEYNGNGKSQVSNNNNNNNNTNQQQTNQK</sequence>
<feature type="compositionally biased region" description="Low complexity" evidence="1">
    <location>
        <begin position="189"/>
        <end position="200"/>
    </location>
</feature>
<protein>
    <submittedName>
        <fullName evidence="2">Uncharacterized protein</fullName>
    </submittedName>
</protein>
<organism evidence="2 3">
    <name type="scientific">Tetrahymena thermophila (strain SB210)</name>
    <dbReference type="NCBI Taxonomy" id="312017"/>
    <lineage>
        <taxon>Eukaryota</taxon>
        <taxon>Sar</taxon>
        <taxon>Alveolata</taxon>
        <taxon>Ciliophora</taxon>
        <taxon>Intramacronucleata</taxon>
        <taxon>Oligohymenophorea</taxon>
        <taxon>Hymenostomatida</taxon>
        <taxon>Tetrahymenina</taxon>
        <taxon>Tetrahymenidae</taxon>
        <taxon>Tetrahymena</taxon>
    </lineage>
</organism>
<dbReference type="EMBL" id="GG662212">
    <property type="protein sequence ID" value="EAS07664.1"/>
    <property type="molecule type" value="Genomic_DNA"/>
</dbReference>
<keyword evidence="3" id="KW-1185">Reference proteome</keyword>
<feature type="compositionally biased region" description="Basic and acidic residues" evidence="1">
    <location>
        <begin position="1"/>
        <end position="14"/>
    </location>
</feature>
<gene>
    <name evidence="2" type="ORF">TTHERM_00497170</name>
</gene>
<feature type="compositionally biased region" description="Basic and acidic residues" evidence="1">
    <location>
        <begin position="448"/>
        <end position="457"/>
    </location>
</feature>